<dbReference type="SUPFAM" id="SSF102114">
    <property type="entry name" value="Radical SAM enzymes"/>
    <property type="match status" value="1"/>
</dbReference>
<evidence type="ECO:0000313" key="1">
    <source>
        <dbReference type="EMBL" id="MBO1322612.1"/>
    </source>
</evidence>
<keyword evidence="2" id="KW-1185">Reference proteome</keyword>
<dbReference type="AlphaFoldDB" id="A0A8J7Q8U3"/>
<dbReference type="NCBIfam" id="NF038073">
    <property type="entry name" value="rSAM_STM4011"/>
    <property type="match status" value="1"/>
</dbReference>
<comment type="caution">
    <text evidence="1">The sequence shown here is derived from an EMBL/GenBank/DDBJ whole genome shotgun (WGS) entry which is preliminary data.</text>
</comment>
<gene>
    <name evidence="1" type="ORF">J3U88_29330</name>
</gene>
<dbReference type="EMBL" id="JAFREP010000040">
    <property type="protein sequence ID" value="MBO1322612.1"/>
    <property type="molecule type" value="Genomic_DNA"/>
</dbReference>
<organism evidence="1 2">
    <name type="scientific">Acanthopleuribacter pedis</name>
    <dbReference type="NCBI Taxonomy" id="442870"/>
    <lineage>
        <taxon>Bacteria</taxon>
        <taxon>Pseudomonadati</taxon>
        <taxon>Acidobacteriota</taxon>
        <taxon>Holophagae</taxon>
        <taxon>Acanthopleuribacterales</taxon>
        <taxon>Acanthopleuribacteraceae</taxon>
        <taxon>Acanthopleuribacter</taxon>
    </lineage>
</organism>
<dbReference type="InterPro" id="IPR047771">
    <property type="entry name" value="Radical_SAM_STM4011-like"/>
</dbReference>
<name>A0A8J7Q8U3_9BACT</name>
<dbReference type="Proteomes" id="UP000664417">
    <property type="component" value="Unassembled WGS sequence"/>
</dbReference>
<sequence length="296" mass="33381">MSRFIYYRGSLSSCNYGCPYCPFAKTSNTRAALAVDAAGVDRFVTWMSRQTTERHQILFTPWGEALIRGYYRKALVQLSRLEQVDTVAAQTNLSFPIADLAEADRRRLALWATYHPGETDRATFLAQCRALDELQMDYSVGVVGLKEHFDEIKAVRAALPEFRYLWINAYKREPDYYSEADIAFLTEIDPWFPLNLETYDSGDQACRAGASSFAVDEKGDVRRCFFIPGVIGNIEDPAFEAGLKPRPCTNASCGCYIGYIHLARLQLDSVYRRRLAARIPVAYQTEPVGAEETGPT</sequence>
<protein>
    <submittedName>
        <fullName evidence="1">STM4011 family radical SAM protein</fullName>
    </submittedName>
</protein>
<proteinExistence type="predicted"/>
<reference evidence="1" key="1">
    <citation type="submission" date="2021-03" db="EMBL/GenBank/DDBJ databases">
        <authorList>
            <person name="Wang G."/>
        </authorList>
    </citation>
    <scope>NUCLEOTIDE SEQUENCE</scope>
    <source>
        <strain evidence="1">KCTC 12899</strain>
    </source>
</reference>
<dbReference type="InterPro" id="IPR058240">
    <property type="entry name" value="rSAM_sf"/>
</dbReference>
<dbReference type="Gene3D" id="3.20.20.70">
    <property type="entry name" value="Aldolase class I"/>
    <property type="match status" value="1"/>
</dbReference>
<evidence type="ECO:0000313" key="2">
    <source>
        <dbReference type="Proteomes" id="UP000664417"/>
    </source>
</evidence>
<dbReference type="InterPro" id="IPR013785">
    <property type="entry name" value="Aldolase_TIM"/>
</dbReference>
<dbReference type="RefSeq" id="WP_207862585.1">
    <property type="nucleotide sequence ID" value="NZ_JAFREP010000040.1"/>
</dbReference>
<accession>A0A8J7Q8U3</accession>